<dbReference type="AlphaFoldDB" id="A0A1U7HFW2"/>
<evidence type="ECO:0000313" key="8">
    <source>
        <dbReference type="Proteomes" id="UP000185984"/>
    </source>
</evidence>
<dbReference type="PANTHER" id="PTHR21016:SF25">
    <property type="entry name" value="TM2 DOMAIN-CONTAINING PROTEIN DDB_G0277895-RELATED"/>
    <property type="match status" value="1"/>
</dbReference>
<accession>A0A1U7HFW2</accession>
<dbReference type="RefSeq" id="WP_073551256.1">
    <property type="nucleotide sequence ID" value="NZ_CAWMVK010000013.1"/>
</dbReference>
<evidence type="ECO:0000256" key="1">
    <source>
        <dbReference type="ARBA" id="ARBA00004141"/>
    </source>
</evidence>
<dbReference type="PANTHER" id="PTHR21016">
    <property type="entry name" value="BETA-AMYLOID BINDING PROTEIN-RELATED"/>
    <property type="match status" value="1"/>
</dbReference>
<dbReference type="OrthoDB" id="472871at2"/>
<evidence type="ECO:0000259" key="6">
    <source>
        <dbReference type="Pfam" id="PF05154"/>
    </source>
</evidence>
<dbReference type="EMBL" id="MRCC01000020">
    <property type="protein sequence ID" value="OKH22473.1"/>
    <property type="molecule type" value="Genomic_DNA"/>
</dbReference>
<keyword evidence="2 5" id="KW-0812">Transmembrane</keyword>
<evidence type="ECO:0000313" key="7">
    <source>
        <dbReference type="EMBL" id="OKH22473.1"/>
    </source>
</evidence>
<organism evidence="7 8">
    <name type="scientific">Chroogloeocystis siderophila 5.2 s.c.1</name>
    <dbReference type="NCBI Taxonomy" id="247279"/>
    <lineage>
        <taxon>Bacteria</taxon>
        <taxon>Bacillati</taxon>
        <taxon>Cyanobacteriota</taxon>
        <taxon>Cyanophyceae</taxon>
        <taxon>Oscillatoriophycideae</taxon>
        <taxon>Chroococcales</taxon>
        <taxon>Chroococcaceae</taxon>
        <taxon>Chroogloeocystis</taxon>
    </lineage>
</organism>
<comment type="subcellular location">
    <subcellularLocation>
        <location evidence="1">Membrane</location>
        <topology evidence="1">Multi-pass membrane protein</topology>
    </subcellularLocation>
</comment>
<feature type="domain" description="TM2" evidence="6">
    <location>
        <begin position="17"/>
        <end position="63"/>
    </location>
</feature>
<comment type="caution">
    <text evidence="7">The sequence shown here is derived from an EMBL/GenBank/DDBJ whole genome shotgun (WGS) entry which is preliminary data.</text>
</comment>
<protein>
    <recommendedName>
        <fullName evidence="6">TM2 domain-containing protein</fullName>
    </recommendedName>
</protein>
<reference evidence="7 8" key="1">
    <citation type="submission" date="2016-11" db="EMBL/GenBank/DDBJ databases">
        <title>Draft Genome Sequences of Nine Cyanobacterial Strains from Diverse Habitats.</title>
        <authorList>
            <person name="Zhu T."/>
            <person name="Hou S."/>
            <person name="Lu X."/>
            <person name="Hess W.R."/>
        </authorList>
    </citation>
    <scope>NUCLEOTIDE SEQUENCE [LARGE SCALE GENOMIC DNA]</scope>
    <source>
        <strain evidence="7 8">5.2 s.c.1</strain>
    </source>
</reference>
<evidence type="ECO:0000256" key="4">
    <source>
        <dbReference type="ARBA" id="ARBA00023136"/>
    </source>
</evidence>
<sequence length="168" mass="18378">MKTGDSQLPAKPPNKVSSAYLLWLGCLLQLNGLHRIYNGKIVTGLIWLGTFGLFGVGQVIDLFLIPRMVDDYNTKLRAKMGLSPYGVPLAQPAFVTNVIKPSREQLMVRLVRAAAKRGGKISVTQGVMDTGASFIEVESTLKEMLKTGYVGIDNDPDTGVIVYTFLEM</sequence>
<dbReference type="Pfam" id="PF05154">
    <property type="entry name" value="TM2"/>
    <property type="match status" value="1"/>
</dbReference>
<dbReference type="GO" id="GO:0016020">
    <property type="term" value="C:membrane"/>
    <property type="evidence" value="ECO:0007669"/>
    <property type="project" value="UniProtKB-SubCell"/>
</dbReference>
<dbReference type="PROSITE" id="PS51257">
    <property type="entry name" value="PROKAR_LIPOPROTEIN"/>
    <property type="match status" value="1"/>
</dbReference>
<evidence type="ECO:0000256" key="5">
    <source>
        <dbReference type="SAM" id="Phobius"/>
    </source>
</evidence>
<dbReference type="InterPro" id="IPR050932">
    <property type="entry name" value="TM2D1-3-like"/>
</dbReference>
<name>A0A1U7HFW2_9CHRO</name>
<feature type="transmembrane region" description="Helical" evidence="5">
    <location>
        <begin position="44"/>
        <end position="65"/>
    </location>
</feature>
<keyword evidence="3 5" id="KW-1133">Transmembrane helix</keyword>
<proteinExistence type="predicted"/>
<dbReference type="STRING" id="247279.NIES1031_20190"/>
<dbReference type="InterPro" id="IPR007829">
    <property type="entry name" value="TM2"/>
</dbReference>
<keyword evidence="4 5" id="KW-0472">Membrane</keyword>
<keyword evidence="8" id="KW-1185">Reference proteome</keyword>
<gene>
    <name evidence="7" type="ORF">NIES1031_20190</name>
</gene>
<evidence type="ECO:0000256" key="3">
    <source>
        <dbReference type="ARBA" id="ARBA00022989"/>
    </source>
</evidence>
<dbReference type="Proteomes" id="UP000185984">
    <property type="component" value="Unassembled WGS sequence"/>
</dbReference>
<evidence type="ECO:0000256" key="2">
    <source>
        <dbReference type="ARBA" id="ARBA00022692"/>
    </source>
</evidence>